<proteinExistence type="predicted"/>
<organism evidence="2 3">
    <name type="scientific">Caenorhabditis briggsae</name>
    <dbReference type="NCBI Taxonomy" id="6238"/>
    <lineage>
        <taxon>Eukaryota</taxon>
        <taxon>Metazoa</taxon>
        <taxon>Ecdysozoa</taxon>
        <taxon>Nematoda</taxon>
        <taxon>Chromadorea</taxon>
        <taxon>Rhabditida</taxon>
        <taxon>Rhabditina</taxon>
        <taxon>Rhabditomorpha</taxon>
        <taxon>Rhabditoidea</taxon>
        <taxon>Rhabditidae</taxon>
        <taxon>Peloderinae</taxon>
        <taxon>Caenorhabditis</taxon>
    </lineage>
</organism>
<keyword evidence="1" id="KW-0175">Coiled coil</keyword>
<evidence type="ECO:0000313" key="2">
    <source>
        <dbReference type="EMBL" id="UMM33909.1"/>
    </source>
</evidence>
<dbReference type="AlphaFoldDB" id="A0AAE9F3K4"/>
<evidence type="ECO:0000256" key="1">
    <source>
        <dbReference type="SAM" id="Coils"/>
    </source>
</evidence>
<reference evidence="2 3" key="1">
    <citation type="submission" date="2022-04" db="EMBL/GenBank/DDBJ databases">
        <title>Chromosome-level reference genomes for two strains of Caenorhabditis briggsae: an improved platform for comparative genomics.</title>
        <authorList>
            <person name="Stevens L."/>
            <person name="Andersen E."/>
        </authorList>
    </citation>
    <scope>NUCLEOTIDE SEQUENCE [LARGE SCALE GENOMIC DNA]</scope>
    <source>
        <strain evidence="2">VX34</strain>
        <tissue evidence="2">Whole-organism</tissue>
    </source>
</reference>
<sequence length="451" mass="52322">MLLKLKDLLKNNNPPNNWKLEEFEQVVVFFQYFTSGQSAGCIARRIGISKSTVSAIVKRVVEVINKNYDNIRIPSKPEDWRDIKETFEILQKKENIPKPIFLTSNYIMPSFVVGDGIFPLDTTLLKPYGRPPLTLDHTDDVAKICINIKKSHEYFLRKSMKTSQANSKKQTEGIPDNVAEIDDSKAENDRLNTKVRELELEKNTADARIAELVRLVELKSNEASQVAANARIFACRKCEKNRDIDELNEKNEKLENIVRQMSERNTELQISRKSMEALIAEQLKKINEIEAKSMELKKDLKLKEELLKHSKISMDHIKANSTELEREIYYFRQKMETKDSEIEKLKENIEVMKTRCNTYAGQLQLATMEVFDLEKELEALSLYVPTHTPEPVANNEQSERDPLLERVKGDNEQLQKDTQEEKANDFNKEINKNHIVMESKENLKNVKDMNM</sequence>
<feature type="coiled-coil region" evidence="1">
    <location>
        <begin position="240"/>
        <end position="306"/>
    </location>
</feature>
<keyword evidence="3" id="KW-1185">Reference proteome</keyword>
<feature type="coiled-coil region" evidence="1">
    <location>
        <begin position="181"/>
        <end position="215"/>
    </location>
</feature>
<accession>A0AAE9F3K4</accession>
<feature type="coiled-coil region" evidence="1">
    <location>
        <begin position="335"/>
        <end position="362"/>
    </location>
</feature>
<dbReference type="Proteomes" id="UP000829354">
    <property type="component" value="Chromosome V"/>
</dbReference>
<name>A0AAE9F3K4_CAEBR</name>
<gene>
    <name evidence="2" type="ORF">L5515_007214</name>
</gene>
<protein>
    <submittedName>
        <fullName evidence="2">Uncharacterized protein</fullName>
    </submittedName>
</protein>
<evidence type="ECO:0000313" key="3">
    <source>
        <dbReference type="Proteomes" id="UP000829354"/>
    </source>
</evidence>
<dbReference type="EMBL" id="CP092624">
    <property type="protein sequence ID" value="UMM33909.1"/>
    <property type="molecule type" value="Genomic_DNA"/>
</dbReference>